<dbReference type="SUPFAM" id="SSF47384">
    <property type="entry name" value="Homodimeric domain of signal transducing histidine kinase"/>
    <property type="match status" value="1"/>
</dbReference>
<keyword evidence="6" id="KW-0175">Coiled coil</keyword>
<keyword evidence="12" id="KW-1185">Reference proteome</keyword>
<feature type="coiled-coil region" evidence="6">
    <location>
        <begin position="252"/>
        <end position="279"/>
    </location>
</feature>
<gene>
    <name evidence="11" type="ORF">G7087_13930</name>
</gene>
<dbReference type="InterPro" id="IPR000014">
    <property type="entry name" value="PAS"/>
</dbReference>
<keyword evidence="3 5" id="KW-0597">Phosphoprotein</keyword>
<dbReference type="Pfam" id="PF02518">
    <property type="entry name" value="HATPase_c"/>
    <property type="match status" value="1"/>
</dbReference>
<dbReference type="Gene3D" id="3.40.50.2300">
    <property type="match status" value="1"/>
</dbReference>
<evidence type="ECO:0000256" key="1">
    <source>
        <dbReference type="ARBA" id="ARBA00000085"/>
    </source>
</evidence>
<dbReference type="InterPro" id="IPR003594">
    <property type="entry name" value="HATPase_dom"/>
</dbReference>
<dbReference type="Gene3D" id="1.10.287.130">
    <property type="match status" value="1"/>
</dbReference>
<evidence type="ECO:0000313" key="12">
    <source>
        <dbReference type="Proteomes" id="UP000802098"/>
    </source>
</evidence>
<accession>A0ABX0HYR8</accession>
<dbReference type="EC" id="2.7.13.3" evidence="2"/>
<evidence type="ECO:0000256" key="6">
    <source>
        <dbReference type="SAM" id="Coils"/>
    </source>
</evidence>
<evidence type="ECO:0000259" key="7">
    <source>
        <dbReference type="PROSITE" id="PS50109"/>
    </source>
</evidence>
<evidence type="ECO:0000313" key="11">
    <source>
        <dbReference type="EMBL" id="NHK99481.1"/>
    </source>
</evidence>
<feature type="domain" description="PAS" evidence="9">
    <location>
        <begin position="125"/>
        <end position="195"/>
    </location>
</feature>
<dbReference type="RefSeq" id="WP_009855633.1">
    <property type="nucleotide sequence ID" value="NZ_JAAOCD010000006.1"/>
</dbReference>
<reference evidence="11 12" key="1">
    <citation type="submission" date="2020-03" db="EMBL/GenBank/DDBJ databases">
        <title>Rubrivivax benzoatilyticus JA2 (sequenced after 10 years sub-culturing).</title>
        <authorList>
            <person name="Gupta D."/>
            <person name="Chintalapati S."/>
            <person name="Chintalapati V.R."/>
        </authorList>
    </citation>
    <scope>NUCLEOTIDE SEQUENCE [LARGE SCALE GENOMIC DNA]</scope>
    <source>
        <strain evidence="11 12">JA2-Mal</strain>
    </source>
</reference>
<dbReference type="PANTHER" id="PTHR45339">
    <property type="entry name" value="HYBRID SIGNAL TRANSDUCTION HISTIDINE KINASE J"/>
    <property type="match status" value="1"/>
</dbReference>
<evidence type="ECO:0000256" key="2">
    <source>
        <dbReference type="ARBA" id="ARBA00012438"/>
    </source>
</evidence>
<dbReference type="CDD" id="cd00130">
    <property type="entry name" value="PAS"/>
    <property type="match status" value="1"/>
</dbReference>
<dbReference type="CDD" id="cd17546">
    <property type="entry name" value="REC_hyHK_CKI1_RcsC-like"/>
    <property type="match status" value="1"/>
</dbReference>
<dbReference type="SMART" id="SM00086">
    <property type="entry name" value="PAC"/>
    <property type="match status" value="1"/>
</dbReference>
<dbReference type="CDD" id="cd16922">
    <property type="entry name" value="HATPase_EvgS-ArcB-TorS-like"/>
    <property type="match status" value="1"/>
</dbReference>
<organism evidence="11 12">
    <name type="scientific">Rubrivivax benzoatilyticus</name>
    <dbReference type="NCBI Taxonomy" id="316997"/>
    <lineage>
        <taxon>Bacteria</taxon>
        <taxon>Pseudomonadati</taxon>
        <taxon>Pseudomonadota</taxon>
        <taxon>Betaproteobacteria</taxon>
        <taxon>Burkholderiales</taxon>
        <taxon>Sphaerotilaceae</taxon>
        <taxon>Rubrivivax</taxon>
    </lineage>
</organism>
<evidence type="ECO:0000256" key="3">
    <source>
        <dbReference type="ARBA" id="ARBA00022553"/>
    </source>
</evidence>
<comment type="caution">
    <text evidence="11">The sequence shown here is derived from an EMBL/GenBank/DDBJ whole genome shotgun (WGS) entry which is preliminary data.</text>
</comment>
<dbReference type="Gene3D" id="3.30.565.10">
    <property type="entry name" value="Histidine kinase-like ATPase, C-terminal domain"/>
    <property type="match status" value="1"/>
</dbReference>
<evidence type="ECO:0000259" key="10">
    <source>
        <dbReference type="PROSITE" id="PS50113"/>
    </source>
</evidence>
<dbReference type="Pfam" id="PF00512">
    <property type="entry name" value="HisKA"/>
    <property type="match status" value="1"/>
</dbReference>
<dbReference type="InterPro" id="IPR035965">
    <property type="entry name" value="PAS-like_dom_sf"/>
</dbReference>
<keyword evidence="4" id="KW-0902">Two-component regulatory system</keyword>
<evidence type="ECO:0000256" key="5">
    <source>
        <dbReference type="PROSITE-ProRule" id="PRU00169"/>
    </source>
</evidence>
<feature type="domain" description="Histidine kinase" evidence="7">
    <location>
        <begin position="286"/>
        <end position="506"/>
    </location>
</feature>
<dbReference type="SMART" id="SM00448">
    <property type="entry name" value="REC"/>
    <property type="match status" value="1"/>
</dbReference>
<evidence type="ECO:0000259" key="9">
    <source>
        <dbReference type="PROSITE" id="PS50112"/>
    </source>
</evidence>
<dbReference type="PROSITE" id="PS50110">
    <property type="entry name" value="RESPONSE_REGULATORY"/>
    <property type="match status" value="1"/>
</dbReference>
<dbReference type="InterPro" id="IPR013655">
    <property type="entry name" value="PAS_fold_3"/>
</dbReference>
<evidence type="ECO:0000259" key="8">
    <source>
        <dbReference type="PROSITE" id="PS50110"/>
    </source>
</evidence>
<feature type="modified residue" description="4-aspartylphosphate" evidence="5">
    <location>
        <position position="584"/>
    </location>
</feature>
<dbReference type="Gene3D" id="3.30.450.20">
    <property type="entry name" value="PAS domain"/>
    <property type="match status" value="1"/>
</dbReference>
<dbReference type="InterPro" id="IPR001610">
    <property type="entry name" value="PAC"/>
</dbReference>
<dbReference type="PROSITE" id="PS50113">
    <property type="entry name" value="PAC"/>
    <property type="match status" value="1"/>
</dbReference>
<dbReference type="InterPro" id="IPR000700">
    <property type="entry name" value="PAS-assoc_C"/>
</dbReference>
<dbReference type="SMART" id="SM00091">
    <property type="entry name" value="PAS"/>
    <property type="match status" value="1"/>
</dbReference>
<sequence>MLDCLYDVFRITEDEGRAPSAQWPSLADRLAAVWGGPPGVSACVEVDGVRYASRGHLDRPDAHAAEIQRAGVAVGCIGVQFHGSAGVEAAASVCAGEACRLLRAVASHVGSRLAQHEAQAALRESEQHFRNVANGGSALIWTAELDKRCTYFNDVWLRFTGRTTAQETGAGWLEGVHPDDRDWVVRRYEQAFDRRESFRMVYRLRRADGEYRWLRDDGAPRHDSLGRFVGYIGHCVDVTDQQNADAELAHHRRHLERLVAERTRELAQAKEAAEAANLAKSTFLANMSHESRTPLNAILGMAHLIRRSGVTPQQAERLARIDAAGAHLLDTISTLLDLSKIEADMLALDHVPLQAADVVADVAAMLADGARAKRLELRTELAPLPGPLLGDPTRLRQALTNYVANAIKFTDAGSVTLRVALQSEPPDAVLLRFEVEDTGIGIPADVLPRLFNAFEQADGSITRRYGGTGLGLALTRRLARRMGGEAGARSLPGEGSVFWFTACLSRAPGAAAAPAPVAAVADAEAMLRCHHAGRTVLLVEDDAVNREVTSCLLAEAGLAVELAEDGLQALECVARRSYDLVLMDMQMPGLDGLEATRRLRQLPRGHDVPVVALTANAFAEDRGRCLAAGMDDFITKPVDPARLFEAVLARLTPGPVPGAPARR</sequence>
<dbReference type="CDD" id="cd00082">
    <property type="entry name" value="HisKA"/>
    <property type="match status" value="1"/>
</dbReference>
<comment type="catalytic activity">
    <reaction evidence="1">
        <text>ATP + protein L-histidine = ADP + protein N-phospho-L-histidine.</text>
        <dbReference type="EC" id="2.7.13.3"/>
    </reaction>
</comment>
<name>A0ABX0HYR8_9BURK</name>
<dbReference type="InterPro" id="IPR003661">
    <property type="entry name" value="HisK_dim/P_dom"/>
</dbReference>
<feature type="domain" description="Response regulatory" evidence="8">
    <location>
        <begin position="535"/>
        <end position="651"/>
    </location>
</feature>
<dbReference type="PANTHER" id="PTHR45339:SF1">
    <property type="entry name" value="HYBRID SIGNAL TRANSDUCTION HISTIDINE KINASE J"/>
    <property type="match status" value="1"/>
</dbReference>
<dbReference type="InterPro" id="IPR011006">
    <property type="entry name" value="CheY-like_superfamily"/>
</dbReference>
<dbReference type="InterPro" id="IPR005467">
    <property type="entry name" value="His_kinase_dom"/>
</dbReference>
<dbReference type="InterPro" id="IPR036097">
    <property type="entry name" value="HisK_dim/P_sf"/>
</dbReference>
<protein>
    <recommendedName>
        <fullName evidence="2">histidine kinase</fullName>
        <ecNumber evidence="2">2.7.13.3</ecNumber>
    </recommendedName>
</protein>
<dbReference type="Proteomes" id="UP000802098">
    <property type="component" value="Unassembled WGS sequence"/>
</dbReference>
<feature type="domain" description="PAC" evidence="10">
    <location>
        <begin position="198"/>
        <end position="250"/>
    </location>
</feature>
<proteinExistence type="predicted"/>
<evidence type="ECO:0000256" key="4">
    <source>
        <dbReference type="ARBA" id="ARBA00023012"/>
    </source>
</evidence>
<dbReference type="SUPFAM" id="SSF55874">
    <property type="entry name" value="ATPase domain of HSP90 chaperone/DNA topoisomerase II/histidine kinase"/>
    <property type="match status" value="1"/>
</dbReference>
<dbReference type="Pfam" id="PF00072">
    <property type="entry name" value="Response_reg"/>
    <property type="match status" value="1"/>
</dbReference>
<dbReference type="PRINTS" id="PR00344">
    <property type="entry name" value="BCTRLSENSOR"/>
</dbReference>
<dbReference type="SMART" id="SM00388">
    <property type="entry name" value="HisKA"/>
    <property type="match status" value="1"/>
</dbReference>
<dbReference type="SUPFAM" id="SSF52172">
    <property type="entry name" value="CheY-like"/>
    <property type="match status" value="1"/>
</dbReference>
<dbReference type="EMBL" id="JAAOCD010000006">
    <property type="protein sequence ID" value="NHK99481.1"/>
    <property type="molecule type" value="Genomic_DNA"/>
</dbReference>
<dbReference type="PROSITE" id="PS50112">
    <property type="entry name" value="PAS"/>
    <property type="match status" value="1"/>
</dbReference>
<dbReference type="SMART" id="SM00387">
    <property type="entry name" value="HATPase_c"/>
    <property type="match status" value="1"/>
</dbReference>
<dbReference type="PROSITE" id="PS50109">
    <property type="entry name" value="HIS_KIN"/>
    <property type="match status" value="1"/>
</dbReference>
<dbReference type="InterPro" id="IPR004358">
    <property type="entry name" value="Sig_transdc_His_kin-like_C"/>
</dbReference>
<dbReference type="InterPro" id="IPR036890">
    <property type="entry name" value="HATPase_C_sf"/>
</dbReference>
<dbReference type="NCBIfam" id="TIGR00229">
    <property type="entry name" value="sensory_box"/>
    <property type="match status" value="1"/>
</dbReference>
<dbReference type="Pfam" id="PF08447">
    <property type="entry name" value="PAS_3"/>
    <property type="match status" value="1"/>
</dbReference>
<dbReference type="InterPro" id="IPR001789">
    <property type="entry name" value="Sig_transdc_resp-reg_receiver"/>
</dbReference>
<dbReference type="SUPFAM" id="SSF55785">
    <property type="entry name" value="PYP-like sensor domain (PAS domain)"/>
    <property type="match status" value="1"/>
</dbReference>